<gene>
    <name evidence="1" type="ORF">LCGC14_2571190</name>
</gene>
<proteinExistence type="predicted"/>
<organism evidence="1">
    <name type="scientific">marine sediment metagenome</name>
    <dbReference type="NCBI Taxonomy" id="412755"/>
    <lineage>
        <taxon>unclassified sequences</taxon>
        <taxon>metagenomes</taxon>
        <taxon>ecological metagenomes</taxon>
    </lineage>
</organism>
<accession>A0A0F9CTC1</accession>
<reference evidence="1" key="1">
    <citation type="journal article" date="2015" name="Nature">
        <title>Complex archaea that bridge the gap between prokaryotes and eukaryotes.</title>
        <authorList>
            <person name="Spang A."/>
            <person name="Saw J.H."/>
            <person name="Jorgensen S.L."/>
            <person name="Zaremba-Niedzwiedzka K."/>
            <person name="Martijn J."/>
            <person name="Lind A.E."/>
            <person name="van Eijk R."/>
            <person name="Schleper C."/>
            <person name="Guy L."/>
            <person name="Ettema T.J."/>
        </authorList>
    </citation>
    <scope>NUCLEOTIDE SEQUENCE</scope>
</reference>
<sequence>MWLGWCYTAIIRVTPTGALRVCSAKARGVTNALSVGDNTKQTLSDIKTSEAMLRAFPDNVGKVFVNINTVADENIGYPLFTGEWVSISVNNLSSLQLWFEKDTDRIAVIYTE</sequence>
<evidence type="ECO:0000313" key="1">
    <source>
        <dbReference type="EMBL" id="KKL08906.1"/>
    </source>
</evidence>
<comment type="caution">
    <text evidence="1">The sequence shown here is derived from an EMBL/GenBank/DDBJ whole genome shotgun (WGS) entry which is preliminary data.</text>
</comment>
<protein>
    <submittedName>
        <fullName evidence="1">Uncharacterized protein</fullName>
    </submittedName>
</protein>
<dbReference type="AlphaFoldDB" id="A0A0F9CTC1"/>
<dbReference type="EMBL" id="LAZR01042696">
    <property type="protein sequence ID" value="KKL08906.1"/>
    <property type="molecule type" value="Genomic_DNA"/>
</dbReference>
<name>A0A0F9CTC1_9ZZZZ</name>